<keyword evidence="1" id="KW-1133">Transmembrane helix</keyword>
<evidence type="ECO:0000313" key="3">
    <source>
        <dbReference type="Proteomes" id="UP000034793"/>
    </source>
</evidence>
<accession>A0A0G0PM88</accession>
<reference evidence="2 3" key="1">
    <citation type="journal article" date="2015" name="Nature">
        <title>rRNA introns, odd ribosomes, and small enigmatic genomes across a large radiation of phyla.</title>
        <authorList>
            <person name="Brown C.T."/>
            <person name="Hug L.A."/>
            <person name="Thomas B.C."/>
            <person name="Sharon I."/>
            <person name="Castelle C.J."/>
            <person name="Singh A."/>
            <person name="Wilkins M.J."/>
            <person name="Williams K.H."/>
            <person name="Banfield J.F."/>
        </authorList>
    </citation>
    <scope>NUCLEOTIDE SEQUENCE [LARGE SCALE GENOMIC DNA]</scope>
</reference>
<keyword evidence="1" id="KW-0812">Transmembrane</keyword>
<dbReference type="PROSITE" id="PS51318">
    <property type="entry name" value="TAT"/>
    <property type="match status" value="1"/>
</dbReference>
<dbReference type="AlphaFoldDB" id="A0A0G0PM88"/>
<evidence type="ECO:0000256" key="1">
    <source>
        <dbReference type="SAM" id="Phobius"/>
    </source>
</evidence>
<organism evidence="2 3">
    <name type="scientific">Candidatus Woesebacteria bacterium GW2011_GWA1_39_8</name>
    <dbReference type="NCBI Taxonomy" id="1618552"/>
    <lineage>
        <taxon>Bacteria</taxon>
        <taxon>Candidatus Woeseibacteriota</taxon>
    </lineage>
</organism>
<comment type="caution">
    <text evidence="2">The sequence shown here is derived from an EMBL/GenBank/DDBJ whole genome shotgun (WGS) entry which is preliminary data.</text>
</comment>
<gene>
    <name evidence="2" type="ORF">UT61_C0033G0006</name>
</gene>
<proteinExistence type="predicted"/>
<sequence length="308" mass="34706">MSEHDNLNRRQFLKVLGVGAGLVTAAYAEAYFGPVAKLARTLDQNLRLPEGNTAQMYKNFQRLYSYYLQDPSNLERKQLVETWLKFFTAREYAMHTDLPITEKLITRFLSANGSELDIQQAFENSLTPTLRRPGEFFIPEDELEKRLFETTANHTILNHGGSLNGFDITTNQLQKLLEQKALTRVSYKGILAGLSKDFSYGFGHATFEFSGEVVDIQRSTSGSWTVGLAAETTTYSLADKYDFKYNGGNTPTDQAAYEFAIGPYQMVVLTFGEAQRLEESAYAKPFEVFISPTKVELPSRITIPSSVF</sequence>
<dbReference type="Proteomes" id="UP000034793">
    <property type="component" value="Unassembled WGS sequence"/>
</dbReference>
<keyword evidence="1" id="KW-0472">Membrane</keyword>
<dbReference type="PATRIC" id="fig|1618552.3.peg.820"/>
<protein>
    <submittedName>
        <fullName evidence="2">Uncharacterized protein</fullName>
    </submittedName>
</protein>
<evidence type="ECO:0000313" key="2">
    <source>
        <dbReference type="EMBL" id="KKR29309.1"/>
    </source>
</evidence>
<dbReference type="EMBL" id="LBXL01000033">
    <property type="protein sequence ID" value="KKR29309.1"/>
    <property type="molecule type" value="Genomic_DNA"/>
</dbReference>
<name>A0A0G0PM88_9BACT</name>
<dbReference type="InterPro" id="IPR006311">
    <property type="entry name" value="TAT_signal"/>
</dbReference>
<feature type="transmembrane region" description="Helical" evidence="1">
    <location>
        <begin position="12"/>
        <end position="32"/>
    </location>
</feature>